<evidence type="ECO:0000256" key="1">
    <source>
        <dbReference type="ARBA" id="ARBA00038308"/>
    </source>
</evidence>
<sequence>MPDQPLPSVSFDELSNTLLPLGTVNSPSELQGLLCGKLCGGANLTEVSWLLEAVEFLDFTSAPDEKVRHLLTRLFHATRLQLHSEFGLRLMLPDDESDMVERIAALGQWCHGFLTGFGTTGARNELSEDARDTLQDLAAIVHITADDEEEDEHDYMEVTEYVRMAATSLFYEFSPEPLPPPAQNLNPPVLH</sequence>
<dbReference type="NCBIfam" id="TIGR02292">
    <property type="entry name" value="ygfB_yecA"/>
    <property type="match status" value="1"/>
</dbReference>
<dbReference type="PANTHER" id="PTHR37528">
    <property type="entry name" value="UPF0149 PROTEIN YGFB"/>
    <property type="match status" value="1"/>
</dbReference>
<dbReference type="EMBL" id="PRDL01000001">
    <property type="protein sequence ID" value="MBE8716145.1"/>
    <property type="molecule type" value="Genomic_DNA"/>
</dbReference>
<dbReference type="GO" id="GO:0005829">
    <property type="term" value="C:cytosol"/>
    <property type="evidence" value="ECO:0007669"/>
    <property type="project" value="TreeGrafter"/>
</dbReference>
<dbReference type="InterPro" id="IPR036255">
    <property type="entry name" value="YgfB-like_sf"/>
</dbReference>
<dbReference type="Gene3D" id="1.20.120.740">
    <property type="entry name" value="YgfB uncharacterised protein family UPF0149, PF03695"/>
    <property type="match status" value="1"/>
</dbReference>
<dbReference type="InterPro" id="IPR011978">
    <property type="entry name" value="YgfB-like"/>
</dbReference>
<dbReference type="AlphaFoldDB" id="A0A928YTB4"/>
<organism evidence="2 3">
    <name type="scientific">Cellvibrio polysaccharolyticus</name>
    <dbReference type="NCBI Taxonomy" id="2082724"/>
    <lineage>
        <taxon>Bacteria</taxon>
        <taxon>Pseudomonadati</taxon>
        <taxon>Pseudomonadota</taxon>
        <taxon>Gammaproteobacteria</taxon>
        <taxon>Cellvibrionales</taxon>
        <taxon>Cellvibrionaceae</taxon>
        <taxon>Cellvibrio</taxon>
    </lineage>
</organism>
<comment type="similarity">
    <text evidence="1">Belongs to the UPF0149 family.</text>
</comment>
<gene>
    <name evidence="2" type="ORF">C4F51_02980</name>
</gene>
<dbReference type="Pfam" id="PF03695">
    <property type="entry name" value="UPF0149"/>
    <property type="match status" value="1"/>
</dbReference>
<name>A0A928YTB4_9GAMM</name>
<proteinExistence type="inferred from homology"/>
<dbReference type="Proteomes" id="UP000652567">
    <property type="component" value="Unassembled WGS sequence"/>
</dbReference>
<evidence type="ECO:0000313" key="2">
    <source>
        <dbReference type="EMBL" id="MBE8716145.1"/>
    </source>
</evidence>
<comment type="caution">
    <text evidence="2">The sequence shown here is derived from an EMBL/GenBank/DDBJ whole genome shotgun (WGS) entry which is preliminary data.</text>
</comment>
<dbReference type="PANTHER" id="PTHR37528:SF1">
    <property type="entry name" value="UPF0149 PROTEIN YGFB"/>
    <property type="match status" value="1"/>
</dbReference>
<evidence type="ECO:0000313" key="3">
    <source>
        <dbReference type="Proteomes" id="UP000652567"/>
    </source>
</evidence>
<keyword evidence="3" id="KW-1185">Reference proteome</keyword>
<accession>A0A928YTB4</accession>
<reference evidence="2" key="1">
    <citation type="submission" date="2018-07" db="EMBL/GenBank/DDBJ databases">
        <title>Genome assembly of strain Ka43.</title>
        <authorList>
            <person name="Kukolya J."/>
            <person name="Nagy I."/>
            <person name="Horvath B."/>
            <person name="Toth A."/>
        </authorList>
    </citation>
    <scope>NUCLEOTIDE SEQUENCE</scope>
    <source>
        <strain evidence="2">KB43</strain>
    </source>
</reference>
<dbReference type="SUPFAM" id="SSF101327">
    <property type="entry name" value="YgfB-like"/>
    <property type="match status" value="1"/>
</dbReference>
<protein>
    <submittedName>
        <fullName evidence="2">YecA family protein</fullName>
    </submittedName>
</protein>